<dbReference type="Gene3D" id="1.20.1070.10">
    <property type="entry name" value="Rhodopsin 7-helix transmembrane proteins"/>
    <property type="match status" value="1"/>
</dbReference>
<dbReference type="GO" id="GO:0016020">
    <property type="term" value="C:membrane"/>
    <property type="evidence" value="ECO:0007669"/>
    <property type="project" value="UniProtKB-SubCell"/>
</dbReference>
<comment type="caution">
    <text evidence="7">The sequence shown here is derived from an EMBL/GenBank/DDBJ whole genome shotgun (WGS) entry which is preliminary data.</text>
</comment>
<feature type="domain" description="G-protein coupled receptors family 1 profile" evidence="6">
    <location>
        <begin position="71"/>
        <end position="350"/>
    </location>
</feature>
<accession>A0A814J9F8</accession>
<name>A0A814J9F8_9BILA</name>
<dbReference type="PANTHER" id="PTHR46641">
    <property type="entry name" value="FMRFAMIDE RECEPTOR-RELATED"/>
    <property type="match status" value="1"/>
</dbReference>
<feature type="transmembrane region" description="Helical" evidence="5">
    <location>
        <begin position="234"/>
        <end position="257"/>
    </location>
</feature>
<dbReference type="OrthoDB" id="10011262at2759"/>
<keyword evidence="3 5" id="KW-1133">Transmembrane helix</keyword>
<dbReference type="GO" id="GO:0004930">
    <property type="term" value="F:G protein-coupled receptor activity"/>
    <property type="evidence" value="ECO:0007669"/>
    <property type="project" value="InterPro"/>
</dbReference>
<dbReference type="Pfam" id="PF00001">
    <property type="entry name" value="7tm_1"/>
    <property type="match status" value="1"/>
</dbReference>
<feature type="transmembrane region" description="Helical" evidence="5">
    <location>
        <begin position="186"/>
        <end position="205"/>
    </location>
</feature>
<keyword evidence="2 5" id="KW-0812">Transmembrane</keyword>
<dbReference type="Proteomes" id="UP000663879">
    <property type="component" value="Unassembled WGS sequence"/>
</dbReference>
<evidence type="ECO:0000256" key="4">
    <source>
        <dbReference type="ARBA" id="ARBA00023136"/>
    </source>
</evidence>
<dbReference type="EMBL" id="CAJNOC010004818">
    <property type="protein sequence ID" value="CAF1034416.1"/>
    <property type="molecule type" value="Genomic_DNA"/>
</dbReference>
<evidence type="ECO:0000256" key="1">
    <source>
        <dbReference type="ARBA" id="ARBA00004370"/>
    </source>
</evidence>
<dbReference type="PRINTS" id="PR00237">
    <property type="entry name" value="GPCRRHODOPSN"/>
</dbReference>
<evidence type="ECO:0000256" key="5">
    <source>
        <dbReference type="SAM" id="Phobius"/>
    </source>
</evidence>
<proteinExistence type="predicted"/>
<keyword evidence="4 5" id="KW-0472">Membrane</keyword>
<dbReference type="PROSITE" id="PS50262">
    <property type="entry name" value="G_PROTEIN_RECEP_F1_2"/>
    <property type="match status" value="1"/>
</dbReference>
<evidence type="ECO:0000256" key="2">
    <source>
        <dbReference type="ARBA" id="ARBA00022692"/>
    </source>
</evidence>
<comment type="subcellular location">
    <subcellularLocation>
        <location evidence="1">Membrane</location>
    </subcellularLocation>
</comment>
<sequence>MNFIYTKWNKQKLEETLKHQTNHFYDKEQQSNFFENYSSYEPSNYIEQFYIISKWSNVILMTLIALVGLYGNTVSIFIFSSKSYNKNSSKSLRTYLVILSLSDLFVIVLHYIDFTFRSWINLTGSYKSQFNFVDKIQIFCKLVPYLRNVFRTISVYTLLLMTIQRLIVLYFPLARKRWFSVKFNRTLLKWLLILSFVLNLTNIFMNDLIEHESNQELYCSIKKKNIHYQFVADIIFVIVTILIPCLLISLITIILYLKIRHSLGFKSYGDEQINFDTKLKKNYKCTLSHSDTNISYYDSNERALPKKKQVHFNCKSDFSYKKYSTNSIRTTYMLVVLSKWYIMLHLPYFICWCLFYLHLNNRLFNLSDYLSKSKSIDFISNEMDTEQNFTKILNTLKANLKKDLGAYKKVINWTKNIQMRIEKTIKQPEELKEPIET</sequence>
<evidence type="ECO:0000313" key="8">
    <source>
        <dbReference type="Proteomes" id="UP000663879"/>
    </source>
</evidence>
<dbReference type="PANTHER" id="PTHR46641:SF2">
    <property type="entry name" value="FMRFAMIDE RECEPTOR"/>
    <property type="match status" value="1"/>
</dbReference>
<evidence type="ECO:0000313" key="7">
    <source>
        <dbReference type="EMBL" id="CAF1034416.1"/>
    </source>
</evidence>
<reference evidence="7" key="1">
    <citation type="submission" date="2021-02" db="EMBL/GenBank/DDBJ databases">
        <authorList>
            <person name="Nowell W R."/>
        </authorList>
    </citation>
    <scope>NUCLEOTIDE SEQUENCE</scope>
    <source>
        <strain evidence="7">Ploen Becks lab</strain>
    </source>
</reference>
<feature type="transmembrane region" description="Helical" evidence="5">
    <location>
        <begin position="92"/>
        <end position="112"/>
    </location>
</feature>
<evidence type="ECO:0000259" key="6">
    <source>
        <dbReference type="PROSITE" id="PS50262"/>
    </source>
</evidence>
<dbReference type="InterPro" id="IPR017452">
    <property type="entry name" value="GPCR_Rhodpsn_7TM"/>
</dbReference>
<feature type="transmembrane region" description="Helical" evidence="5">
    <location>
        <begin position="58"/>
        <end position="80"/>
    </location>
</feature>
<dbReference type="InterPro" id="IPR052954">
    <property type="entry name" value="GPCR-Ligand_Int"/>
</dbReference>
<protein>
    <recommendedName>
        <fullName evidence="6">G-protein coupled receptors family 1 profile domain-containing protein</fullName>
    </recommendedName>
</protein>
<dbReference type="SUPFAM" id="SSF81321">
    <property type="entry name" value="Family A G protein-coupled receptor-like"/>
    <property type="match status" value="1"/>
</dbReference>
<evidence type="ECO:0000256" key="3">
    <source>
        <dbReference type="ARBA" id="ARBA00022989"/>
    </source>
</evidence>
<feature type="transmembrane region" description="Helical" evidence="5">
    <location>
        <begin position="331"/>
        <end position="357"/>
    </location>
</feature>
<dbReference type="InterPro" id="IPR000276">
    <property type="entry name" value="GPCR_Rhodpsn"/>
</dbReference>
<feature type="transmembrane region" description="Helical" evidence="5">
    <location>
        <begin position="153"/>
        <end position="174"/>
    </location>
</feature>
<keyword evidence="8" id="KW-1185">Reference proteome</keyword>
<organism evidence="7 8">
    <name type="scientific">Brachionus calyciflorus</name>
    <dbReference type="NCBI Taxonomy" id="104777"/>
    <lineage>
        <taxon>Eukaryota</taxon>
        <taxon>Metazoa</taxon>
        <taxon>Spiralia</taxon>
        <taxon>Gnathifera</taxon>
        <taxon>Rotifera</taxon>
        <taxon>Eurotatoria</taxon>
        <taxon>Monogononta</taxon>
        <taxon>Pseudotrocha</taxon>
        <taxon>Ploima</taxon>
        <taxon>Brachionidae</taxon>
        <taxon>Brachionus</taxon>
    </lineage>
</organism>
<gene>
    <name evidence="7" type="ORF">OXX778_LOCUS18034</name>
</gene>
<dbReference type="AlphaFoldDB" id="A0A814J9F8"/>